<evidence type="ECO:0000256" key="2">
    <source>
        <dbReference type="SAM" id="MobiDB-lite"/>
    </source>
</evidence>
<feature type="compositionally biased region" description="Acidic residues" evidence="2">
    <location>
        <begin position="436"/>
        <end position="447"/>
    </location>
</feature>
<accession>A0ABU3K986</accession>
<dbReference type="InterPro" id="IPR019196">
    <property type="entry name" value="ABC_transp_unknown"/>
</dbReference>
<evidence type="ECO:0000259" key="4">
    <source>
        <dbReference type="Pfam" id="PF09822"/>
    </source>
</evidence>
<feature type="domain" description="DUF7088" evidence="5">
    <location>
        <begin position="39"/>
        <end position="138"/>
    </location>
</feature>
<dbReference type="Pfam" id="PF23357">
    <property type="entry name" value="DUF7088"/>
    <property type="match status" value="1"/>
</dbReference>
<comment type="caution">
    <text evidence="6">The sequence shown here is derived from an EMBL/GenBank/DDBJ whole genome shotgun (WGS) entry which is preliminary data.</text>
</comment>
<keyword evidence="3" id="KW-0812">Transmembrane</keyword>
<feature type="domain" description="ABC-type uncharacterised transport system" evidence="4">
    <location>
        <begin position="176"/>
        <end position="502"/>
    </location>
</feature>
<evidence type="ECO:0000256" key="3">
    <source>
        <dbReference type="SAM" id="Phobius"/>
    </source>
</evidence>
<feature type="transmembrane region" description="Helical" evidence="3">
    <location>
        <begin position="614"/>
        <end position="634"/>
    </location>
</feature>
<sequence>MNARLLTGSGLLIAVVLFFAVNVLSNVALRSVRFDLTDQKLYTLSEGTKNILQSLEEPITLRFYLSKKLATGLPGINSYANRVMELLQEYEAAAGGNLNLHIIDPEPFSEEEDRAVGYGLQGVPLNNGNVQFYFGLIGTSSTDDQELIPFFQPDREEFLEYDLTKLVYQLSNPKPKVVGLLSTLPIEGGRPPMGMMPGQGGSAPWMILDTIREIMQVKSLDKEVKNIPEDIEILMVVHPKRLSDPTLYAIDQFVLRGGRALVFVDPHSEADRVPPNPRNPMGMQGPRNSDLGKVFEAWGIELVKGKVVGDLPLAKKVNFQKESRTFVADYPLWIDLTPKHLNAEDVVTAKLPNLTFASAGILQKKEGSEINFIPLVETDDQAMQIDSSRLMFMPDVEGLLQTYRPEGKKLTMAARLTGKVKTAFPEGRPKAKETDNKDEEIDSEDPAATDQPHLSESADPINVIVVADTDMLQDRFWVQVQNFLGQRIGIPTSANNSFVTNALDNLTGSSDLITVRSRGSFSRPFTLVRAIQQEAEMQYRQKEQALQQRLKDTERKIQELQKKKEDQTTIILSGEQQAALDGFRQQLVSTRKELRGVQHELQKNIETLEGIVKFLNIGLMPMIIIVGGVVFSAYKVRRRGKTKV</sequence>
<organism evidence="6 7">
    <name type="scientific">Candidatus Nitronereus thalassa</name>
    <dbReference type="NCBI Taxonomy" id="3020898"/>
    <lineage>
        <taxon>Bacteria</taxon>
        <taxon>Pseudomonadati</taxon>
        <taxon>Nitrospirota</taxon>
        <taxon>Nitrospiria</taxon>
        <taxon>Nitrospirales</taxon>
        <taxon>Nitrospiraceae</taxon>
        <taxon>Candidatus Nitronereus</taxon>
    </lineage>
</organism>
<dbReference type="RefSeq" id="WP_313833421.1">
    <property type="nucleotide sequence ID" value="NZ_JAQOUE010000001.1"/>
</dbReference>
<evidence type="ECO:0000256" key="1">
    <source>
        <dbReference type="SAM" id="Coils"/>
    </source>
</evidence>
<evidence type="ECO:0000259" key="5">
    <source>
        <dbReference type="Pfam" id="PF23357"/>
    </source>
</evidence>
<keyword evidence="3" id="KW-0472">Membrane</keyword>
<evidence type="ECO:0000313" key="7">
    <source>
        <dbReference type="Proteomes" id="UP001250932"/>
    </source>
</evidence>
<gene>
    <name evidence="6" type="ORF">PPG34_11335</name>
</gene>
<dbReference type="Proteomes" id="UP001250932">
    <property type="component" value="Unassembled WGS sequence"/>
</dbReference>
<name>A0ABU3K986_9BACT</name>
<feature type="coiled-coil region" evidence="1">
    <location>
        <begin position="528"/>
        <end position="570"/>
    </location>
</feature>
<keyword evidence="7" id="KW-1185">Reference proteome</keyword>
<feature type="region of interest" description="Disordered" evidence="2">
    <location>
        <begin position="421"/>
        <end position="455"/>
    </location>
</feature>
<dbReference type="EMBL" id="JAQOUE010000001">
    <property type="protein sequence ID" value="MDT7042948.1"/>
    <property type="molecule type" value="Genomic_DNA"/>
</dbReference>
<reference evidence="6 7" key="1">
    <citation type="journal article" date="2023" name="ISME J.">
        <title>Cultivation and genomic characterization of novel and ubiquitous marine nitrite-oxidizing bacteria from the Nitrospirales.</title>
        <authorList>
            <person name="Mueller A.J."/>
            <person name="Daebeler A."/>
            <person name="Herbold C.W."/>
            <person name="Kirkegaard R.H."/>
            <person name="Daims H."/>
        </authorList>
    </citation>
    <scope>NUCLEOTIDE SEQUENCE [LARGE SCALE GENOMIC DNA]</scope>
    <source>
        <strain evidence="6 7">EB</strain>
    </source>
</reference>
<protein>
    <submittedName>
        <fullName evidence="6">Gldg family protein</fullName>
    </submittedName>
</protein>
<proteinExistence type="predicted"/>
<keyword evidence="3" id="KW-1133">Transmembrane helix</keyword>
<dbReference type="Pfam" id="PF09822">
    <property type="entry name" value="ABC_transp_aux"/>
    <property type="match status" value="1"/>
</dbReference>
<evidence type="ECO:0000313" key="6">
    <source>
        <dbReference type="EMBL" id="MDT7042948.1"/>
    </source>
</evidence>
<keyword evidence="1" id="KW-0175">Coiled coil</keyword>
<dbReference type="InterPro" id="IPR055396">
    <property type="entry name" value="DUF7088"/>
</dbReference>